<comment type="caution">
    <text evidence="7">The sequence shown here is derived from an EMBL/GenBank/DDBJ whole genome shotgun (WGS) entry which is preliminary data.</text>
</comment>
<name>A0ABQ3GZA5_9NEIS</name>
<dbReference type="Pfam" id="PF00381">
    <property type="entry name" value="PTS-HPr"/>
    <property type="match status" value="1"/>
</dbReference>
<keyword evidence="3" id="KW-0813">Transport</keyword>
<dbReference type="InterPro" id="IPR000032">
    <property type="entry name" value="HPr-like"/>
</dbReference>
<evidence type="ECO:0000256" key="1">
    <source>
        <dbReference type="ARBA" id="ARBA00003681"/>
    </source>
</evidence>
<evidence type="ECO:0000256" key="4">
    <source>
        <dbReference type="ARBA" id="ARBA00022597"/>
    </source>
</evidence>
<dbReference type="EMBL" id="BMYO01000004">
    <property type="protein sequence ID" value="GHD62527.1"/>
    <property type="molecule type" value="Genomic_DNA"/>
</dbReference>
<comment type="function">
    <text evidence="1">General (non sugar-specific) component of the phosphoenolpyruvate-dependent sugar phosphotransferase system (sugar PTS). This major carbohydrate active-transport system catalyzes the phosphorylation of incoming sugar substrates concomitantly with their translocation across the cell membrane. The phosphoryl group from phosphoenolpyruvate (PEP) is transferred to the phosphoryl carrier protein HPr by enzyme I. Phospho-HPr then transfers it to the PTS EIIA domain.</text>
</comment>
<dbReference type="InterPro" id="IPR050399">
    <property type="entry name" value="HPr"/>
</dbReference>
<evidence type="ECO:0000256" key="2">
    <source>
        <dbReference type="ARBA" id="ARBA00020422"/>
    </source>
</evidence>
<dbReference type="PRINTS" id="PR00107">
    <property type="entry name" value="PHOSPHOCPHPR"/>
</dbReference>
<keyword evidence="8" id="KW-1185">Reference proteome</keyword>
<dbReference type="PROSITE" id="PS51350">
    <property type="entry name" value="PTS_HPR_DOM"/>
    <property type="match status" value="1"/>
</dbReference>
<dbReference type="CDD" id="cd00367">
    <property type="entry name" value="PTS-HPr_like"/>
    <property type="match status" value="1"/>
</dbReference>
<accession>A0ABQ3GZA5</accession>
<dbReference type="InterPro" id="IPR035895">
    <property type="entry name" value="HPr-like_sf"/>
</dbReference>
<keyword evidence="4 7" id="KW-0762">Sugar transport</keyword>
<dbReference type="PANTHER" id="PTHR33705:SF1">
    <property type="entry name" value="PHOSPHOCARRIER PROTEIN HPR"/>
    <property type="match status" value="1"/>
</dbReference>
<evidence type="ECO:0000259" key="6">
    <source>
        <dbReference type="PROSITE" id="PS51350"/>
    </source>
</evidence>
<dbReference type="PROSITE" id="PS00369">
    <property type="entry name" value="PTS_HPR_HIS"/>
    <property type="match status" value="1"/>
</dbReference>
<evidence type="ECO:0000256" key="3">
    <source>
        <dbReference type="ARBA" id="ARBA00022448"/>
    </source>
</evidence>
<reference evidence="8" key="1">
    <citation type="journal article" date="2019" name="Int. J. Syst. Evol. Microbiol.">
        <title>The Global Catalogue of Microorganisms (GCM) 10K type strain sequencing project: providing services to taxonomists for standard genome sequencing and annotation.</title>
        <authorList>
            <consortium name="The Broad Institute Genomics Platform"/>
            <consortium name="The Broad Institute Genome Sequencing Center for Infectious Disease"/>
            <person name="Wu L."/>
            <person name="Ma J."/>
        </authorList>
    </citation>
    <scope>NUCLEOTIDE SEQUENCE [LARGE SCALE GENOMIC DNA]</scope>
    <source>
        <strain evidence="8">KCTC 23701</strain>
    </source>
</reference>
<evidence type="ECO:0000313" key="7">
    <source>
        <dbReference type="EMBL" id="GHD62527.1"/>
    </source>
</evidence>
<dbReference type="SUPFAM" id="SSF55594">
    <property type="entry name" value="HPr-like"/>
    <property type="match status" value="1"/>
</dbReference>
<dbReference type="Gene3D" id="3.30.1340.10">
    <property type="entry name" value="HPr-like"/>
    <property type="match status" value="1"/>
</dbReference>
<dbReference type="NCBIfam" id="TIGR01003">
    <property type="entry name" value="PTS_HPr_family"/>
    <property type="match status" value="1"/>
</dbReference>
<proteinExistence type="predicted"/>
<protein>
    <recommendedName>
        <fullName evidence="2">Phosphocarrier protein HPr</fullName>
    </recommendedName>
    <alternativeName>
        <fullName evidence="5">Histidine-containing protein</fullName>
    </alternativeName>
</protein>
<evidence type="ECO:0000256" key="5">
    <source>
        <dbReference type="ARBA" id="ARBA00033055"/>
    </source>
</evidence>
<dbReference type="PANTHER" id="PTHR33705">
    <property type="entry name" value="PHOSPHOCARRIER PROTEIN HPR"/>
    <property type="match status" value="1"/>
</dbReference>
<dbReference type="InterPro" id="IPR001020">
    <property type="entry name" value="PTS_HPr_His_P_site"/>
</dbReference>
<sequence>MYRFEVVCRDAAGLHTRPAARLVLLARQYAASIRVRAGERSADARQLLALMRLGVGRGDTLHIDVDGPDETAAVSALRALFDELDALG</sequence>
<dbReference type="Proteomes" id="UP000604737">
    <property type="component" value="Unassembled WGS sequence"/>
</dbReference>
<organism evidence="7 8">
    <name type="scientific">Jeongeupia chitinilytica</name>
    <dbReference type="NCBI Taxonomy" id="1041641"/>
    <lineage>
        <taxon>Bacteria</taxon>
        <taxon>Pseudomonadati</taxon>
        <taxon>Pseudomonadota</taxon>
        <taxon>Betaproteobacteria</taxon>
        <taxon>Neisseriales</taxon>
        <taxon>Chitinibacteraceae</taxon>
        <taxon>Jeongeupia</taxon>
    </lineage>
</organism>
<evidence type="ECO:0000313" key="8">
    <source>
        <dbReference type="Proteomes" id="UP000604737"/>
    </source>
</evidence>
<feature type="domain" description="HPr" evidence="6">
    <location>
        <begin position="1"/>
        <end position="88"/>
    </location>
</feature>
<gene>
    <name evidence="7" type="primary">ptsH</name>
    <name evidence="7" type="ORF">GCM10007350_18670</name>
</gene>
<dbReference type="RefSeq" id="WP_189460099.1">
    <property type="nucleotide sequence ID" value="NZ_BMYO01000004.1"/>
</dbReference>